<feature type="compositionally biased region" description="Low complexity" evidence="1">
    <location>
        <begin position="410"/>
        <end position="422"/>
    </location>
</feature>
<feature type="compositionally biased region" description="Basic and acidic residues" evidence="1">
    <location>
        <begin position="378"/>
        <end position="389"/>
    </location>
</feature>
<feature type="transmembrane region" description="Helical" evidence="2">
    <location>
        <begin position="47"/>
        <end position="65"/>
    </location>
</feature>
<keyword evidence="2" id="KW-0812">Transmembrane</keyword>
<feature type="compositionally biased region" description="Polar residues" evidence="1">
    <location>
        <begin position="450"/>
        <end position="462"/>
    </location>
</feature>
<accession>A0A9X2JR01</accession>
<name>A0A9X2JR01_9GAMM</name>
<feature type="compositionally biased region" description="Low complexity" evidence="1">
    <location>
        <begin position="347"/>
        <end position="373"/>
    </location>
</feature>
<gene>
    <name evidence="3" type="ORF">NJR55_01840</name>
</gene>
<keyword evidence="2" id="KW-1133">Transmembrane helix</keyword>
<organism evidence="3 4">
    <name type="scientific">Idiomarina rhizosphaerae</name>
    <dbReference type="NCBI Taxonomy" id="2961572"/>
    <lineage>
        <taxon>Bacteria</taxon>
        <taxon>Pseudomonadati</taxon>
        <taxon>Pseudomonadota</taxon>
        <taxon>Gammaproteobacteria</taxon>
        <taxon>Alteromonadales</taxon>
        <taxon>Idiomarinaceae</taxon>
        <taxon>Idiomarina</taxon>
    </lineage>
</organism>
<feature type="region of interest" description="Disordered" evidence="1">
    <location>
        <begin position="410"/>
        <end position="480"/>
    </location>
</feature>
<protein>
    <submittedName>
        <fullName evidence="3">Uncharacterized protein</fullName>
    </submittedName>
</protein>
<keyword evidence="4" id="KW-1185">Reference proteome</keyword>
<feature type="transmembrane region" description="Helical" evidence="2">
    <location>
        <begin position="167"/>
        <end position="184"/>
    </location>
</feature>
<dbReference type="Proteomes" id="UP001139474">
    <property type="component" value="Unassembled WGS sequence"/>
</dbReference>
<reference evidence="3" key="1">
    <citation type="submission" date="2022-06" db="EMBL/GenBank/DDBJ databases">
        <title>Idiomarina rhizosphaerae M1R2S28.</title>
        <authorList>
            <person name="Sun J.-Q."/>
            <person name="Li L.-F."/>
        </authorList>
    </citation>
    <scope>NUCLEOTIDE SEQUENCE</scope>
    <source>
        <strain evidence="3">M1R2S28</strain>
    </source>
</reference>
<proteinExistence type="predicted"/>
<dbReference type="RefSeq" id="WP_253617335.1">
    <property type="nucleotide sequence ID" value="NZ_JAMZDE010000001.1"/>
</dbReference>
<dbReference type="EMBL" id="JAMZDE010000001">
    <property type="protein sequence ID" value="MCP1338323.1"/>
    <property type="molecule type" value="Genomic_DNA"/>
</dbReference>
<evidence type="ECO:0000256" key="1">
    <source>
        <dbReference type="SAM" id="MobiDB-lite"/>
    </source>
</evidence>
<evidence type="ECO:0000313" key="3">
    <source>
        <dbReference type="EMBL" id="MCP1338323.1"/>
    </source>
</evidence>
<feature type="transmembrane region" description="Helical" evidence="2">
    <location>
        <begin position="71"/>
        <end position="93"/>
    </location>
</feature>
<sequence length="480" mass="52810">MKYTQGIQMALNDSSQVRQQLERLIQQGRRQLRHVALRRAIQQAWPALLLSTPTVPLVALLYRFWQPLPTSHWFVVAFALPVIIGLLVGWLNYDRQAIDRRSVLMQYQRHLQAADGLTTADEFLQQREPLSAFQQAAIKQTLPVIEKALSSSIVGTRVSSKLLCWRYWPMLPIALLITALAWLMPIRLAQPALTDAAMTASKQHSQPRDTAANATSSKTERINNSAPNNQDSGAYKADSSRIRLQPGDTAQQLSQPTASTNNFAGQSESTMLTQPVGDTQVQQIDTNKELASVSQSSTSNNDNENVVEQQTSAALKSSNSAQNGALQQTGNRQQQPTTKPTSGANKSPQRSQQQRPQNRQSEQQGQQQGRDPGNSGEKGQRTDNNDGMKKSHGVHSLLLTVPMLDQLLGQQSSGPQTQQQLPASLSAPQQSDSATQTRPAYRGDVGLVPQTANSAQEQQLLQQFFDRTPQAGADTNQQNN</sequence>
<dbReference type="AlphaFoldDB" id="A0A9X2JR01"/>
<keyword evidence="2" id="KW-0472">Membrane</keyword>
<feature type="compositionally biased region" description="Polar residues" evidence="1">
    <location>
        <begin position="212"/>
        <end position="232"/>
    </location>
</feature>
<feature type="compositionally biased region" description="Polar residues" evidence="1">
    <location>
        <begin position="292"/>
        <end position="346"/>
    </location>
</feature>
<evidence type="ECO:0000256" key="2">
    <source>
        <dbReference type="SAM" id="Phobius"/>
    </source>
</evidence>
<comment type="caution">
    <text evidence="3">The sequence shown here is derived from an EMBL/GenBank/DDBJ whole genome shotgun (WGS) entry which is preliminary data.</text>
</comment>
<feature type="region of interest" description="Disordered" evidence="1">
    <location>
        <begin position="289"/>
        <end position="391"/>
    </location>
</feature>
<feature type="compositionally biased region" description="Polar residues" evidence="1">
    <location>
        <begin position="426"/>
        <end position="438"/>
    </location>
</feature>
<feature type="region of interest" description="Disordered" evidence="1">
    <location>
        <begin position="199"/>
        <end position="238"/>
    </location>
</feature>
<evidence type="ECO:0000313" key="4">
    <source>
        <dbReference type="Proteomes" id="UP001139474"/>
    </source>
</evidence>